<dbReference type="AlphaFoldDB" id="A0A8J6IY96"/>
<reference evidence="1" key="2">
    <citation type="submission" date="2020-08" db="EMBL/GenBank/DDBJ databases">
        <authorList>
            <person name="Lai Q."/>
        </authorList>
    </citation>
    <scope>NUCLEOTIDE SEQUENCE</scope>
    <source>
        <strain evidence="1">S27-2</strain>
    </source>
</reference>
<comment type="caution">
    <text evidence="1">The sequence shown here is derived from an EMBL/GenBank/DDBJ whole genome shotgun (WGS) entry which is preliminary data.</text>
</comment>
<keyword evidence="2" id="KW-1185">Reference proteome</keyword>
<evidence type="ECO:0000313" key="2">
    <source>
        <dbReference type="Proteomes" id="UP000601768"/>
    </source>
</evidence>
<organism evidence="1 2">
    <name type="scientific">Neptunicella marina</name>
    <dbReference type="NCBI Taxonomy" id="2125989"/>
    <lineage>
        <taxon>Bacteria</taxon>
        <taxon>Pseudomonadati</taxon>
        <taxon>Pseudomonadota</taxon>
        <taxon>Gammaproteobacteria</taxon>
        <taxon>Alteromonadales</taxon>
        <taxon>Alteromonadaceae</taxon>
        <taxon>Neptunicella</taxon>
    </lineage>
</organism>
<evidence type="ECO:0000313" key="1">
    <source>
        <dbReference type="EMBL" id="MBC3767472.1"/>
    </source>
</evidence>
<dbReference type="RefSeq" id="WP_186507992.1">
    <property type="nucleotide sequence ID" value="NZ_JACNEP010000018.1"/>
</dbReference>
<reference evidence="1" key="1">
    <citation type="journal article" date="2018" name="Int. J. Syst. Evol. Microbiol.">
        <title>Neptunicella marina gen. nov., sp. nov., isolated from surface seawater.</title>
        <authorList>
            <person name="Liu X."/>
            <person name="Lai Q."/>
            <person name="Du Y."/>
            <person name="Zhang X."/>
            <person name="Liu Z."/>
            <person name="Sun F."/>
            <person name="Shao Z."/>
        </authorList>
    </citation>
    <scope>NUCLEOTIDE SEQUENCE</scope>
    <source>
        <strain evidence="1">S27-2</strain>
    </source>
</reference>
<gene>
    <name evidence="1" type="ORF">H8B19_16460</name>
</gene>
<proteinExistence type="predicted"/>
<dbReference type="EMBL" id="JACNEP010000018">
    <property type="protein sequence ID" value="MBC3767472.1"/>
    <property type="molecule type" value="Genomic_DNA"/>
</dbReference>
<dbReference type="Proteomes" id="UP000601768">
    <property type="component" value="Unassembled WGS sequence"/>
</dbReference>
<accession>A0A8J6IY96</accession>
<name>A0A8J6IY96_9ALTE</name>
<sequence length="116" mass="12925">MSKDEILQLIRESREKGTSSPFVGALDREAEIDKSLAQLESCLITPVPVQVVAAYHAQEDCEFINKPDVVAIAQGNEEYLLYSTRAKLFAKAWKTGESQFTILGFSTDDVIAEWRG</sequence>
<protein>
    <submittedName>
        <fullName evidence="1">Uncharacterized protein</fullName>
    </submittedName>
</protein>